<reference evidence="1 2" key="1">
    <citation type="journal article" date="2019" name="Emerg. Microbes Infect.">
        <title>Comprehensive subspecies identification of 175 nontuberculous mycobacteria species based on 7547 genomic profiles.</title>
        <authorList>
            <person name="Matsumoto Y."/>
            <person name="Kinjo T."/>
            <person name="Motooka D."/>
            <person name="Nabeya D."/>
            <person name="Jung N."/>
            <person name="Uechi K."/>
            <person name="Horii T."/>
            <person name="Iida T."/>
            <person name="Fujita J."/>
            <person name="Nakamura S."/>
        </authorList>
    </citation>
    <scope>NUCLEOTIDE SEQUENCE [LARGE SCALE GENOMIC DNA]</scope>
    <source>
        <strain evidence="1 2">JCM 30275</strain>
    </source>
</reference>
<dbReference type="KEGG" id="many:MANY_13360"/>
<evidence type="ECO:0000313" key="2">
    <source>
        <dbReference type="Proteomes" id="UP000467249"/>
    </source>
</evidence>
<organism evidence="1 2">
    <name type="scientific">Mycolicibacterium anyangense</name>
    <dbReference type="NCBI Taxonomy" id="1431246"/>
    <lineage>
        <taxon>Bacteria</taxon>
        <taxon>Bacillati</taxon>
        <taxon>Actinomycetota</taxon>
        <taxon>Actinomycetes</taxon>
        <taxon>Mycobacteriales</taxon>
        <taxon>Mycobacteriaceae</taxon>
        <taxon>Mycolicibacterium</taxon>
    </lineage>
</organism>
<keyword evidence="2" id="KW-1185">Reference proteome</keyword>
<gene>
    <name evidence="1" type="ORF">MANY_13360</name>
</gene>
<name>A0A6N4W4S0_9MYCO</name>
<sequence>MLDCRGAAGRAWANERRTALGRLEAACVVELLTARADAADELAPDLALPLSPDDVELLVLRPVSACATPHPVASKALAPSAKTLAAKAVYTSADRGSPCLSRFVRTFAPTALTEPNFPIALPPDVQLFEASNANARNITQARDRRSVNW</sequence>
<protein>
    <submittedName>
        <fullName evidence="1">Uncharacterized protein</fullName>
    </submittedName>
</protein>
<evidence type="ECO:0000313" key="1">
    <source>
        <dbReference type="EMBL" id="BBZ75999.1"/>
    </source>
</evidence>
<proteinExistence type="predicted"/>
<dbReference type="AlphaFoldDB" id="A0A6N4W4S0"/>
<dbReference type="EMBL" id="AP022620">
    <property type="protein sequence ID" value="BBZ75999.1"/>
    <property type="molecule type" value="Genomic_DNA"/>
</dbReference>
<dbReference type="Proteomes" id="UP000467249">
    <property type="component" value="Chromosome"/>
</dbReference>
<accession>A0A6N4W4S0</accession>